<feature type="region of interest" description="Disordered" evidence="1">
    <location>
        <begin position="1"/>
        <end position="44"/>
    </location>
</feature>
<dbReference type="InterPro" id="IPR019034">
    <property type="entry name" value="UPF0390"/>
</dbReference>
<dbReference type="PANTHER" id="PTHR36769">
    <property type="entry name" value="2,3-BISPHOSPHOGLYCERATE-DEPENDENT PHOSPHOGLYCERATE MUTASE"/>
    <property type="match status" value="1"/>
</dbReference>
<proteinExistence type="predicted"/>
<evidence type="ECO:0000313" key="3">
    <source>
        <dbReference type="Proteomes" id="UP001154282"/>
    </source>
</evidence>
<sequence>MTQKAGLFKGQQKKKTIPPSRHGKAPKNRKGKRVVKPSKMTSEMDADRELTKFINRCNEVKAATMANKEGGQLSVVKAEASNSGNKE</sequence>
<dbReference type="EMBL" id="CAMGYJ010000003">
    <property type="protein sequence ID" value="CAI0393806.1"/>
    <property type="molecule type" value="Genomic_DNA"/>
</dbReference>
<reference evidence="2" key="1">
    <citation type="submission" date="2022-08" db="EMBL/GenBank/DDBJ databases">
        <authorList>
            <person name="Gutierrez-Valencia J."/>
        </authorList>
    </citation>
    <scope>NUCLEOTIDE SEQUENCE</scope>
</reference>
<dbReference type="AlphaFoldDB" id="A0AAV0I8S5"/>
<evidence type="ECO:0008006" key="4">
    <source>
        <dbReference type="Google" id="ProtNLM"/>
    </source>
</evidence>
<comment type="caution">
    <text evidence="2">The sequence shown here is derived from an EMBL/GenBank/DDBJ whole genome shotgun (WGS) entry which is preliminary data.</text>
</comment>
<dbReference type="PANTHER" id="PTHR36769:SF1">
    <property type="entry name" value="2,3-BISPHOSPHOGLYCERATE-DEPENDENT PHOSPHOGLYCERATE MUTASE"/>
    <property type="match status" value="1"/>
</dbReference>
<evidence type="ECO:0000313" key="2">
    <source>
        <dbReference type="EMBL" id="CAI0393806.1"/>
    </source>
</evidence>
<dbReference type="Proteomes" id="UP001154282">
    <property type="component" value="Unassembled WGS sequence"/>
</dbReference>
<gene>
    <name evidence="2" type="ORF">LITE_LOCUS8085</name>
</gene>
<accession>A0AAV0I8S5</accession>
<dbReference type="Pfam" id="PF09495">
    <property type="entry name" value="DUF2462"/>
    <property type="match status" value="1"/>
</dbReference>
<keyword evidence="3" id="KW-1185">Reference proteome</keyword>
<protein>
    <recommendedName>
        <fullName evidence="4">2,3-bisphosphoglycerate-dependent phosphoglycerate mutase</fullName>
    </recommendedName>
</protein>
<name>A0AAV0I8S5_9ROSI</name>
<organism evidence="2 3">
    <name type="scientific">Linum tenue</name>
    <dbReference type="NCBI Taxonomy" id="586396"/>
    <lineage>
        <taxon>Eukaryota</taxon>
        <taxon>Viridiplantae</taxon>
        <taxon>Streptophyta</taxon>
        <taxon>Embryophyta</taxon>
        <taxon>Tracheophyta</taxon>
        <taxon>Spermatophyta</taxon>
        <taxon>Magnoliopsida</taxon>
        <taxon>eudicotyledons</taxon>
        <taxon>Gunneridae</taxon>
        <taxon>Pentapetalae</taxon>
        <taxon>rosids</taxon>
        <taxon>fabids</taxon>
        <taxon>Malpighiales</taxon>
        <taxon>Linaceae</taxon>
        <taxon>Linum</taxon>
    </lineage>
</organism>
<feature type="compositionally biased region" description="Basic residues" evidence="1">
    <location>
        <begin position="11"/>
        <end position="36"/>
    </location>
</feature>
<evidence type="ECO:0000256" key="1">
    <source>
        <dbReference type="SAM" id="MobiDB-lite"/>
    </source>
</evidence>